<dbReference type="EMBL" id="JAUEPR010000163">
    <property type="protein sequence ID" value="KAK0460816.1"/>
    <property type="molecule type" value="Genomic_DNA"/>
</dbReference>
<evidence type="ECO:0008006" key="3">
    <source>
        <dbReference type="Google" id="ProtNLM"/>
    </source>
</evidence>
<organism evidence="1 2">
    <name type="scientific">Armillaria novae-zelandiae</name>
    <dbReference type="NCBI Taxonomy" id="153914"/>
    <lineage>
        <taxon>Eukaryota</taxon>
        <taxon>Fungi</taxon>
        <taxon>Dikarya</taxon>
        <taxon>Basidiomycota</taxon>
        <taxon>Agaricomycotina</taxon>
        <taxon>Agaricomycetes</taxon>
        <taxon>Agaricomycetidae</taxon>
        <taxon>Agaricales</taxon>
        <taxon>Marasmiineae</taxon>
        <taxon>Physalacriaceae</taxon>
        <taxon>Armillaria</taxon>
    </lineage>
</organism>
<comment type="caution">
    <text evidence="1">The sequence shown here is derived from an EMBL/GenBank/DDBJ whole genome shotgun (WGS) entry which is preliminary data.</text>
</comment>
<evidence type="ECO:0000313" key="1">
    <source>
        <dbReference type="EMBL" id="KAK0460816.1"/>
    </source>
</evidence>
<name>A0AA39N872_9AGAR</name>
<evidence type="ECO:0000313" key="2">
    <source>
        <dbReference type="Proteomes" id="UP001175227"/>
    </source>
</evidence>
<gene>
    <name evidence="1" type="ORF">IW261DRAFT_276379</name>
</gene>
<dbReference type="Proteomes" id="UP001175227">
    <property type="component" value="Unassembled WGS sequence"/>
</dbReference>
<dbReference type="AlphaFoldDB" id="A0AA39N872"/>
<keyword evidence="2" id="KW-1185">Reference proteome</keyword>
<sequence>MALQKPLKLASTAEIRQMELSSLLSQETGSNSSNMDIVTFTAATTDTADPQFIHDLPVELLYEIFLWAVQENPASGDESILTPWALSHVCRQWRLVAISFPCLWSTIHVALTRETPRHGFSIKDSQGLGTALRRSGTTALSLRADFPDVELSAGHLRAHDLLIVMASASPRWKDIRMSAPLSVFDALFERVGSGSLPLLQSINFEMTAGSYWGAIPATSRLTDVFLTSPILHSVTIFPFLAICLPSSVKELTTKDLTQNELSSVIDDLPHLEILNVVGLRAWHAIGWAPPPHVHTTLSQIEIESAQDLSHFTLPALTHLKILKPFSSSPQNPDWRTNFSLDVLKRFILRSACSIGYLHLRIHEAGPDVTGILSLLVDTTILRVDVTNHHAYGDLLKALRSREALLLPKLDTLEFFGVRMSEQHFEKVFGLVQYRWNHPALRRIKKVYVENGPFVDGNCHGGLDETIRSLAIHNAQRELTALTPLNTPITLSSRRKRRRSKDGNDNLIDIIDGIRIDAPSVESPRQACPDVVAI</sequence>
<proteinExistence type="predicted"/>
<reference evidence="1" key="1">
    <citation type="submission" date="2023-06" db="EMBL/GenBank/DDBJ databases">
        <authorList>
            <consortium name="Lawrence Berkeley National Laboratory"/>
            <person name="Ahrendt S."/>
            <person name="Sahu N."/>
            <person name="Indic B."/>
            <person name="Wong-Bajracharya J."/>
            <person name="Merenyi Z."/>
            <person name="Ke H.-M."/>
            <person name="Monk M."/>
            <person name="Kocsube S."/>
            <person name="Drula E."/>
            <person name="Lipzen A."/>
            <person name="Balint B."/>
            <person name="Henrissat B."/>
            <person name="Andreopoulos B."/>
            <person name="Martin F.M."/>
            <person name="Harder C.B."/>
            <person name="Rigling D."/>
            <person name="Ford K.L."/>
            <person name="Foster G.D."/>
            <person name="Pangilinan J."/>
            <person name="Papanicolaou A."/>
            <person name="Barry K."/>
            <person name="LaButti K."/>
            <person name="Viragh M."/>
            <person name="Koriabine M."/>
            <person name="Yan M."/>
            <person name="Riley R."/>
            <person name="Champramary S."/>
            <person name="Plett K.L."/>
            <person name="Tsai I.J."/>
            <person name="Slot J."/>
            <person name="Sipos G."/>
            <person name="Plett J."/>
            <person name="Nagy L.G."/>
            <person name="Grigoriev I.V."/>
        </authorList>
    </citation>
    <scope>NUCLEOTIDE SEQUENCE</scope>
    <source>
        <strain evidence="1">ICMP 16352</strain>
    </source>
</reference>
<protein>
    <recommendedName>
        <fullName evidence="3">F-box domain-containing protein</fullName>
    </recommendedName>
</protein>
<accession>A0AA39N872</accession>